<dbReference type="GO" id="GO:0003677">
    <property type="term" value="F:DNA binding"/>
    <property type="evidence" value="ECO:0007669"/>
    <property type="project" value="UniProtKB-KW"/>
</dbReference>
<dbReference type="InterPro" id="IPR011129">
    <property type="entry name" value="CSD"/>
</dbReference>
<gene>
    <name evidence="3" type="ORF">CLV84_0197</name>
</gene>
<accession>A0A2S6I724</accession>
<dbReference type="EMBL" id="PTJC01000005">
    <property type="protein sequence ID" value="PPK87259.1"/>
    <property type="molecule type" value="Genomic_DNA"/>
</dbReference>
<comment type="caution">
    <text evidence="3">The sequence shown here is derived from an EMBL/GenBank/DDBJ whole genome shotgun (WGS) entry which is preliminary data.</text>
</comment>
<dbReference type="Gene3D" id="2.40.50.140">
    <property type="entry name" value="Nucleic acid-binding proteins"/>
    <property type="match status" value="1"/>
</dbReference>
<dbReference type="SUPFAM" id="SSF50249">
    <property type="entry name" value="Nucleic acid-binding proteins"/>
    <property type="match status" value="1"/>
</dbReference>
<dbReference type="PROSITE" id="PS51857">
    <property type="entry name" value="CSD_2"/>
    <property type="match status" value="1"/>
</dbReference>
<dbReference type="PRINTS" id="PR00050">
    <property type="entry name" value="COLDSHOCK"/>
</dbReference>
<name>A0A2S6I724_9BACT</name>
<dbReference type="InterPro" id="IPR002059">
    <property type="entry name" value="CSP_DNA-bd"/>
</dbReference>
<feature type="region of interest" description="Disordered" evidence="1">
    <location>
        <begin position="1"/>
        <end position="55"/>
    </location>
</feature>
<dbReference type="AlphaFoldDB" id="A0A2S6I724"/>
<keyword evidence="3" id="KW-0238">DNA-binding</keyword>
<dbReference type="RefSeq" id="WP_104417874.1">
    <property type="nucleotide sequence ID" value="NZ_PTJC01000005.1"/>
</dbReference>
<sequence>MADTFNKKERNKKRQKKKRDKQYKREQKKLSSTKPPEFMYVGEDGNLTTQAPDPSLKKKISIEDIDVSTPKSEKSGESKFVKTGFVKFLNLEKGYGFIIDDESNESYFVHVDSLEGPIRDGDKVVFEAGRGPKGPIAVGVKLQS</sequence>
<keyword evidence="4" id="KW-1185">Reference proteome</keyword>
<dbReference type="Pfam" id="PF00313">
    <property type="entry name" value="CSD"/>
    <property type="match status" value="1"/>
</dbReference>
<organism evidence="3 4">
    <name type="scientific">Neolewinella xylanilytica</name>
    <dbReference type="NCBI Taxonomy" id="1514080"/>
    <lineage>
        <taxon>Bacteria</taxon>
        <taxon>Pseudomonadati</taxon>
        <taxon>Bacteroidota</taxon>
        <taxon>Saprospiria</taxon>
        <taxon>Saprospirales</taxon>
        <taxon>Lewinellaceae</taxon>
        <taxon>Neolewinella</taxon>
    </lineage>
</organism>
<evidence type="ECO:0000313" key="3">
    <source>
        <dbReference type="EMBL" id="PPK87259.1"/>
    </source>
</evidence>
<evidence type="ECO:0000256" key="1">
    <source>
        <dbReference type="SAM" id="MobiDB-lite"/>
    </source>
</evidence>
<dbReference type="OrthoDB" id="1493235at2"/>
<proteinExistence type="predicted"/>
<feature type="compositionally biased region" description="Basic residues" evidence="1">
    <location>
        <begin position="9"/>
        <end position="22"/>
    </location>
</feature>
<dbReference type="Proteomes" id="UP000237662">
    <property type="component" value="Unassembled WGS sequence"/>
</dbReference>
<evidence type="ECO:0000313" key="4">
    <source>
        <dbReference type="Proteomes" id="UP000237662"/>
    </source>
</evidence>
<evidence type="ECO:0000259" key="2">
    <source>
        <dbReference type="PROSITE" id="PS51857"/>
    </source>
</evidence>
<dbReference type="SMART" id="SM00357">
    <property type="entry name" value="CSP"/>
    <property type="match status" value="1"/>
</dbReference>
<dbReference type="CDD" id="cd04458">
    <property type="entry name" value="CSP_CDS"/>
    <property type="match status" value="1"/>
</dbReference>
<reference evidence="3 4" key="1">
    <citation type="submission" date="2018-02" db="EMBL/GenBank/DDBJ databases">
        <title>Genomic Encyclopedia of Archaeal and Bacterial Type Strains, Phase II (KMG-II): from individual species to whole genera.</title>
        <authorList>
            <person name="Goeker M."/>
        </authorList>
    </citation>
    <scope>NUCLEOTIDE SEQUENCE [LARGE SCALE GENOMIC DNA]</scope>
    <source>
        <strain evidence="3 4">DSM 29526</strain>
    </source>
</reference>
<protein>
    <submittedName>
        <fullName evidence="3">Putative cold-shock DNA-binding protein</fullName>
    </submittedName>
</protein>
<dbReference type="InterPro" id="IPR012340">
    <property type="entry name" value="NA-bd_OB-fold"/>
</dbReference>
<dbReference type="GO" id="GO:0005829">
    <property type="term" value="C:cytosol"/>
    <property type="evidence" value="ECO:0007669"/>
    <property type="project" value="UniProtKB-ARBA"/>
</dbReference>
<feature type="domain" description="CSD" evidence="2">
    <location>
        <begin position="81"/>
        <end position="142"/>
    </location>
</feature>